<accession>A0A6G0XCE2</accession>
<organism evidence="1 2">
    <name type="scientific">Aphanomyces euteiches</name>
    <dbReference type="NCBI Taxonomy" id="100861"/>
    <lineage>
        <taxon>Eukaryota</taxon>
        <taxon>Sar</taxon>
        <taxon>Stramenopiles</taxon>
        <taxon>Oomycota</taxon>
        <taxon>Saprolegniomycetes</taxon>
        <taxon>Saprolegniales</taxon>
        <taxon>Verrucalvaceae</taxon>
        <taxon>Aphanomyces</taxon>
    </lineage>
</organism>
<dbReference type="Proteomes" id="UP000481153">
    <property type="component" value="Unassembled WGS sequence"/>
</dbReference>
<name>A0A6G0XCE2_9STRA</name>
<reference evidence="1 2" key="1">
    <citation type="submission" date="2019-07" db="EMBL/GenBank/DDBJ databases">
        <title>Genomics analysis of Aphanomyces spp. identifies a new class of oomycete effector associated with host adaptation.</title>
        <authorList>
            <person name="Gaulin E."/>
        </authorList>
    </citation>
    <scope>NUCLEOTIDE SEQUENCE [LARGE SCALE GENOMIC DNA]</scope>
    <source>
        <strain evidence="1 2">ATCC 201684</strain>
    </source>
</reference>
<comment type="caution">
    <text evidence="1">The sequence shown here is derived from an EMBL/GenBank/DDBJ whole genome shotgun (WGS) entry which is preliminary data.</text>
</comment>
<proteinExistence type="predicted"/>
<evidence type="ECO:0000313" key="2">
    <source>
        <dbReference type="Proteomes" id="UP000481153"/>
    </source>
</evidence>
<dbReference type="EMBL" id="VJMJ01000081">
    <property type="protein sequence ID" value="KAF0737750.1"/>
    <property type="molecule type" value="Genomic_DNA"/>
</dbReference>
<protein>
    <submittedName>
        <fullName evidence="1">Uncharacterized protein</fullName>
    </submittedName>
</protein>
<dbReference type="AlphaFoldDB" id="A0A6G0XCE2"/>
<gene>
    <name evidence="1" type="ORF">Ae201684_006244</name>
</gene>
<sequence>MYDLLSQGKNQFSLTMLSDDDGVDNADGEDDDNTDAMDQAVEVASVLDKLNATVAKCVHAGLQNAAANTLRKLLHELRDTFRLLMRARHGPVVVLALVVTLKPSAKPFNWKMRPYAPTYQEYLS</sequence>
<keyword evidence="2" id="KW-1185">Reference proteome</keyword>
<dbReference type="VEuPathDB" id="FungiDB:AeMF1_012886"/>
<evidence type="ECO:0000313" key="1">
    <source>
        <dbReference type="EMBL" id="KAF0737750.1"/>
    </source>
</evidence>